<dbReference type="Proteomes" id="UP000314294">
    <property type="component" value="Unassembled WGS sequence"/>
</dbReference>
<evidence type="ECO:0000313" key="2">
    <source>
        <dbReference type="Proteomes" id="UP000314294"/>
    </source>
</evidence>
<reference evidence="1 2" key="1">
    <citation type="submission" date="2019-03" db="EMBL/GenBank/DDBJ databases">
        <title>First draft genome of Liparis tanakae, snailfish: a comprehensive survey of snailfish specific genes.</title>
        <authorList>
            <person name="Kim W."/>
            <person name="Song I."/>
            <person name="Jeong J.-H."/>
            <person name="Kim D."/>
            <person name="Kim S."/>
            <person name="Ryu S."/>
            <person name="Song J.Y."/>
            <person name="Lee S.K."/>
        </authorList>
    </citation>
    <scope>NUCLEOTIDE SEQUENCE [LARGE SCALE GENOMIC DNA]</scope>
    <source>
        <tissue evidence="1">Muscle</tissue>
    </source>
</reference>
<comment type="caution">
    <text evidence="1">The sequence shown here is derived from an EMBL/GenBank/DDBJ whole genome shotgun (WGS) entry which is preliminary data.</text>
</comment>
<dbReference type="EMBL" id="SRLO01000179">
    <property type="protein sequence ID" value="TNN69144.1"/>
    <property type="molecule type" value="Genomic_DNA"/>
</dbReference>
<organism evidence="1 2">
    <name type="scientific">Liparis tanakae</name>
    <name type="common">Tanaka's snailfish</name>
    <dbReference type="NCBI Taxonomy" id="230148"/>
    <lineage>
        <taxon>Eukaryota</taxon>
        <taxon>Metazoa</taxon>
        <taxon>Chordata</taxon>
        <taxon>Craniata</taxon>
        <taxon>Vertebrata</taxon>
        <taxon>Euteleostomi</taxon>
        <taxon>Actinopterygii</taxon>
        <taxon>Neopterygii</taxon>
        <taxon>Teleostei</taxon>
        <taxon>Neoteleostei</taxon>
        <taxon>Acanthomorphata</taxon>
        <taxon>Eupercaria</taxon>
        <taxon>Perciformes</taxon>
        <taxon>Cottioidei</taxon>
        <taxon>Cottales</taxon>
        <taxon>Liparidae</taxon>
        <taxon>Liparis</taxon>
    </lineage>
</organism>
<proteinExistence type="predicted"/>
<sequence length="138" mass="14826">MAANDNNAARVFCLSVFGVKTDQKMRRIVGTRCIASSLGVGVAVATAESQSQGDSLIHLSPADNVSGDPRCRKRQWRLMDGESGLCDTSPAGDPEFRASAVATKKEKEGRLACRVPPSGSQEESARARHWLMMNVSCD</sequence>
<accession>A0A4Z2HVV6</accession>
<gene>
    <name evidence="1" type="ORF">EYF80_020611</name>
</gene>
<dbReference type="AlphaFoldDB" id="A0A4Z2HVV6"/>
<name>A0A4Z2HVV6_9TELE</name>
<keyword evidence="2" id="KW-1185">Reference proteome</keyword>
<protein>
    <submittedName>
        <fullName evidence="1">Uncharacterized protein</fullName>
    </submittedName>
</protein>
<evidence type="ECO:0000313" key="1">
    <source>
        <dbReference type="EMBL" id="TNN69144.1"/>
    </source>
</evidence>